<protein>
    <submittedName>
        <fullName evidence="2">Uncharacterized protein</fullName>
    </submittedName>
</protein>
<organism evidence="2 3">
    <name type="scientific">Mycena venus</name>
    <dbReference type="NCBI Taxonomy" id="2733690"/>
    <lineage>
        <taxon>Eukaryota</taxon>
        <taxon>Fungi</taxon>
        <taxon>Dikarya</taxon>
        <taxon>Basidiomycota</taxon>
        <taxon>Agaricomycotina</taxon>
        <taxon>Agaricomycetes</taxon>
        <taxon>Agaricomycetidae</taxon>
        <taxon>Agaricales</taxon>
        <taxon>Marasmiineae</taxon>
        <taxon>Mycenaceae</taxon>
        <taxon>Mycena</taxon>
    </lineage>
</organism>
<gene>
    <name evidence="2" type="ORF">MVEN_01574200</name>
</gene>
<dbReference type="EMBL" id="JACAZI010000013">
    <property type="protein sequence ID" value="KAF7345555.1"/>
    <property type="molecule type" value="Genomic_DNA"/>
</dbReference>
<feature type="region of interest" description="Disordered" evidence="1">
    <location>
        <begin position="1"/>
        <end position="35"/>
    </location>
</feature>
<reference evidence="2" key="1">
    <citation type="submission" date="2020-05" db="EMBL/GenBank/DDBJ databases">
        <title>Mycena genomes resolve the evolution of fungal bioluminescence.</title>
        <authorList>
            <person name="Tsai I.J."/>
        </authorList>
    </citation>
    <scope>NUCLEOTIDE SEQUENCE</scope>
    <source>
        <strain evidence="2">CCC161011</strain>
    </source>
</reference>
<sequence>MAAVMGDDEVSSHQFHRTPQPSIEDNGQPAATRTWTASTTVQKDVHDVRSNPSPCSTFTGYQALALFAELDQAVPHPGVARVLAEIQRLNFIVTGEQPAQIHGVESATWNHTEGLDGLYPNTAADDDILEHVFPATIFTGCFLLGPVKHSFPNLVPEEGKLDYSDLDKPQTVMPTEAVVIWLKALMKEDAGKEEGGGSKAGLSNGDHKRVNLMSKACE</sequence>
<dbReference type="Proteomes" id="UP000620124">
    <property type="component" value="Unassembled WGS sequence"/>
</dbReference>
<evidence type="ECO:0000313" key="3">
    <source>
        <dbReference type="Proteomes" id="UP000620124"/>
    </source>
</evidence>
<evidence type="ECO:0000313" key="2">
    <source>
        <dbReference type="EMBL" id="KAF7345555.1"/>
    </source>
</evidence>
<comment type="caution">
    <text evidence="2">The sequence shown here is derived from an EMBL/GenBank/DDBJ whole genome shotgun (WGS) entry which is preliminary data.</text>
</comment>
<feature type="compositionally biased region" description="Polar residues" evidence="1">
    <location>
        <begin position="17"/>
        <end position="35"/>
    </location>
</feature>
<accession>A0A8H6XPH6</accession>
<dbReference type="AlphaFoldDB" id="A0A8H6XPH6"/>
<proteinExistence type="predicted"/>
<name>A0A8H6XPH6_9AGAR</name>
<evidence type="ECO:0000256" key="1">
    <source>
        <dbReference type="SAM" id="MobiDB-lite"/>
    </source>
</evidence>
<keyword evidence="3" id="KW-1185">Reference proteome</keyword>